<dbReference type="GO" id="GO:0008237">
    <property type="term" value="F:metallopeptidase activity"/>
    <property type="evidence" value="ECO:0007669"/>
    <property type="project" value="UniProtKB-KW"/>
</dbReference>
<dbReference type="InterPro" id="IPR022218">
    <property type="entry name" value="TagA_dom"/>
</dbReference>
<dbReference type="Gene3D" id="2.10.10.20">
    <property type="entry name" value="Carbohydrate-binding module superfamily 5/12"/>
    <property type="match status" value="1"/>
</dbReference>
<dbReference type="RefSeq" id="WP_367166731.1">
    <property type="nucleotide sequence ID" value="NZ_JBFKZN010000002.1"/>
</dbReference>
<evidence type="ECO:0000313" key="10">
    <source>
        <dbReference type="Proteomes" id="UP001554567"/>
    </source>
</evidence>
<sequence>MADYVKRTENVFKVNTEQQVFNESDNGNDLKGTLQANVKFVQSQIIPAHPKSGDQQPHLIAGRKTLLLVKPQGHFSQLHVSLYDQSGNCSGKLPLLPPEQLPKSAYYVNNVPDDITFSPLPGSTLSVSTSAQLTLLSDPTAAFLLSQLQNHSVVEIRTADGRWTRNIFLPENGISEGKLIRVISNAGYTSTITFSGRTAIISRGDTFHFKYISGQWILDTELANQGITYALNTWSLNIPGRWIKPGISLNLEADRLSGQLDNINVGAPTELLIHTIDIGMLTTPRHQFSFADDTEAHREYFQTAPISRMIVSNYESIHLTEVRLPDGRLLTDFDPSQGGIYDGTMRQRIGKELISLGINNANYGINSSEGEGEWSPYLTAQLTAHNSRGNYANGVVIHGLSGGGGIVTLEDSLGNEFSHEVGHNYGLGHYPGGFDGSVHQSADSINSTWGWDSDRNYFLPNFSTKITQRPSCYGDRCQSPFYGRSYGFDPMAGGEPMAPINRFTLYTPYTAAIIQQFMESKLVFSPDSVTGFRKWDATTQRMQPCEHRINVVSPVTISNRELSEQTFTSLLNHHQVVKVYMADGNWAQNIPVPPASALNRHKIITVEHHASWNSELHLNGKTILVTKGFSQSYRSEEAGWTACILVDADTRRIYAGHNQLGAQQLSDLLARYQLVTLSPDDKFQQEEIHLPAASRENDGKTIRVENSTSHMLTLVADGQSVKTGPGEERNFFSDGGKWLDNLTYQDNSVAVKPVSFGVPVTTLVGYYDPEGKLPASVFPALHGAYGYLYQEPPSQLTDTDCQLIVESENQVLRFRLENKRLRSGVMNKFHINVAESQQSRTVKLMCNGKVVCSRVIQPARTALNYTINGEATPDIPMPDGLVVTETTADSVSLTWNRWDEAMEYVVYRNDGLLASVSLPGYTDAGLEENTEYRYRVGAVYGDGSHTALSDEIIAITKVTSNLPPAPPVNLRSVSATENSISLVWDMPVATAPLAFFNLYRGENNGIISALARVPASRSDYHDTGLSASTRYRYFVTASDINDNTSTPGNTLEVTTAAAKVPDAPPAPPVNLRSVSATENSISLVWDMPVATAPLAFFNLYRGENNGIISALARVPASRSDYHDTGLNASTRYRYFVTASDINDNTSTPGNTLEVTTAAASSLPQWVLGGTWQAGEKVSYQNREWICIQTHTAWVISWAPGTADSVALWQPA</sequence>
<dbReference type="InterPro" id="IPR036573">
    <property type="entry name" value="CBM_sf_5/12"/>
</dbReference>
<dbReference type="SMART" id="SM00060">
    <property type="entry name" value="FN3"/>
    <property type="match status" value="3"/>
</dbReference>
<dbReference type="PANTHER" id="PTHR39540">
    <property type="match status" value="1"/>
</dbReference>
<reference evidence="9 10" key="1">
    <citation type="submission" date="2024-07" db="EMBL/GenBank/DDBJ databases">
        <authorList>
            <person name="Dulla G.F.J."/>
            <person name="Delorm J.G."/>
        </authorList>
    </citation>
    <scope>NUCLEOTIDE SEQUENCE [LARGE SCALE GENOMIC DNA]</scope>
    <source>
        <strain evidence="9 10">JGD 233</strain>
    </source>
</reference>
<dbReference type="PANTHER" id="PTHR39540:SF1">
    <property type="entry name" value="DICTOMALLEIN-1-RELATED"/>
    <property type="match status" value="1"/>
</dbReference>
<dbReference type="Proteomes" id="UP001554567">
    <property type="component" value="Unassembled WGS sequence"/>
</dbReference>
<dbReference type="InterPro" id="IPR003610">
    <property type="entry name" value="CBM5/12"/>
</dbReference>
<keyword evidence="2 6" id="KW-0479">Metal-binding</keyword>
<evidence type="ECO:0000256" key="1">
    <source>
        <dbReference type="ARBA" id="ARBA00022670"/>
    </source>
</evidence>
<dbReference type="SUPFAM" id="SSF49265">
    <property type="entry name" value="Fibronectin type III"/>
    <property type="match status" value="2"/>
</dbReference>
<feature type="binding site" evidence="6">
    <location>
        <position position="429"/>
    </location>
    <ligand>
        <name>Zn(2+)</name>
        <dbReference type="ChEBI" id="CHEBI:29105"/>
        <note>catalytic</note>
    </ligand>
</feature>
<feature type="binding site" evidence="6">
    <location>
        <position position="423"/>
    </location>
    <ligand>
        <name>Zn(2+)</name>
        <dbReference type="ChEBI" id="CHEBI:29105"/>
        <note>catalytic</note>
    </ligand>
</feature>
<dbReference type="Gene3D" id="2.60.120.1230">
    <property type="match status" value="3"/>
</dbReference>
<keyword evidence="4 6" id="KW-0862">Zinc</keyword>
<dbReference type="InterPro" id="IPR036116">
    <property type="entry name" value="FN3_sf"/>
</dbReference>
<dbReference type="CDD" id="cd12214">
    <property type="entry name" value="ChiA1_BD"/>
    <property type="match status" value="1"/>
</dbReference>
<dbReference type="Pfam" id="PF12561">
    <property type="entry name" value="TagA"/>
    <property type="match status" value="1"/>
</dbReference>
<evidence type="ECO:0000259" key="8">
    <source>
        <dbReference type="PROSITE" id="PS51694"/>
    </source>
</evidence>
<dbReference type="PROSITE" id="PS50853">
    <property type="entry name" value="FN3"/>
    <property type="match status" value="3"/>
</dbReference>
<feature type="domain" description="Peptidase M66" evidence="8">
    <location>
        <begin position="270"/>
        <end position="524"/>
    </location>
</feature>
<dbReference type="Pfam" id="PF02839">
    <property type="entry name" value="CBM_5_12"/>
    <property type="match status" value="1"/>
</dbReference>
<protein>
    <submittedName>
        <fullName evidence="9">M66 family metalloprotease</fullName>
    </submittedName>
</protein>
<feature type="binding site" evidence="6">
    <location>
        <position position="419"/>
    </location>
    <ligand>
        <name>Zn(2+)</name>
        <dbReference type="ChEBI" id="CHEBI:29105"/>
        <note>catalytic</note>
    </ligand>
</feature>
<gene>
    <name evidence="9" type="ORF">ABW286_03980</name>
</gene>
<comment type="cofactor">
    <cofactor evidence="6">
        <name>Zn(2+)</name>
        <dbReference type="ChEBI" id="CHEBI:29105"/>
    </cofactor>
    <text evidence="6">Binds 1 zinc ion per subunit.</text>
</comment>
<feature type="domain" description="Fibronectin type-III" evidence="7">
    <location>
        <begin position="1067"/>
        <end position="1159"/>
    </location>
</feature>
<evidence type="ECO:0000256" key="6">
    <source>
        <dbReference type="PROSITE-ProRule" id="PRU01031"/>
    </source>
</evidence>
<dbReference type="SMART" id="SM00495">
    <property type="entry name" value="ChtBD3"/>
    <property type="match status" value="1"/>
</dbReference>
<feature type="domain" description="Fibronectin type-III" evidence="7">
    <location>
        <begin position="877"/>
        <end position="959"/>
    </location>
</feature>
<name>A0ABV3MXS4_9GAMM</name>
<keyword evidence="5 6" id="KW-0482">Metalloprotease</keyword>
<dbReference type="InterPro" id="IPR048990">
    <property type="entry name" value="StcE_b-sandwich"/>
</dbReference>
<evidence type="ECO:0000256" key="2">
    <source>
        <dbReference type="ARBA" id="ARBA00022723"/>
    </source>
</evidence>
<dbReference type="Pfam" id="PF20944">
    <property type="entry name" value="StcE_b-sandwich"/>
    <property type="match status" value="2"/>
</dbReference>
<comment type="caution">
    <text evidence="9">The sequence shown here is derived from an EMBL/GenBank/DDBJ whole genome shotgun (WGS) entry which is preliminary data.</text>
</comment>
<dbReference type="InterPro" id="IPR019503">
    <property type="entry name" value="Peptidase_M66_dom"/>
</dbReference>
<accession>A0ABV3MXS4</accession>
<feature type="active site" evidence="6">
    <location>
        <position position="420"/>
    </location>
</feature>
<dbReference type="EMBL" id="JBFKZN010000002">
    <property type="protein sequence ID" value="MEW5288348.1"/>
    <property type="molecule type" value="Genomic_DNA"/>
</dbReference>
<keyword evidence="1 6" id="KW-0645">Protease</keyword>
<dbReference type="CDD" id="cd00063">
    <property type="entry name" value="FN3"/>
    <property type="match status" value="3"/>
</dbReference>
<organism evidence="9 10">
    <name type="scientific">Erwinia papayae</name>
    <dbReference type="NCBI Taxonomy" id="206499"/>
    <lineage>
        <taxon>Bacteria</taxon>
        <taxon>Pseudomonadati</taxon>
        <taxon>Pseudomonadota</taxon>
        <taxon>Gammaproteobacteria</taxon>
        <taxon>Enterobacterales</taxon>
        <taxon>Erwiniaceae</taxon>
        <taxon>Erwinia</taxon>
    </lineage>
</organism>
<dbReference type="SUPFAM" id="SSF51055">
    <property type="entry name" value="Carbohydrate binding domain"/>
    <property type="match status" value="1"/>
</dbReference>
<keyword evidence="3 6" id="KW-0378">Hydrolase</keyword>
<evidence type="ECO:0000313" key="9">
    <source>
        <dbReference type="EMBL" id="MEW5288348.1"/>
    </source>
</evidence>
<dbReference type="Gene3D" id="2.60.40.10">
    <property type="entry name" value="Immunoglobulins"/>
    <property type="match status" value="3"/>
</dbReference>
<dbReference type="Pfam" id="PF10462">
    <property type="entry name" value="Peptidase_M66"/>
    <property type="match status" value="1"/>
</dbReference>
<keyword evidence="10" id="KW-1185">Reference proteome</keyword>
<dbReference type="InterPro" id="IPR013783">
    <property type="entry name" value="Ig-like_fold"/>
</dbReference>
<dbReference type="InterPro" id="IPR051256">
    <property type="entry name" value="Dictomallein"/>
</dbReference>
<evidence type="ECO:0000259" key="7">
    <source>
        <dbReference type="PROSITE" id="PS50853"/>
    </source>
</evidence>
<evidence type="ECO:0000256" key="3">
    <source>
        <dbReference type="ARBA" id="ARBA00022801"/>
    </source>
</evidence>
<evidence type="ECO:0000256" key="4">
    <source>
        <dbReference type="ARBA" id="ARBA00022833"/>
    </source>
</evidence>
<feature type="domain" description="Fibronectin type-III" evidence="7">
    <location>
        <begin position="966"/>
        <end position="1058"/>
    </location>
</feature>
<evidence type="ECO:0000256" key="5">
    <source>
        <dbReference type="ARBA" id="ARBA00023049"/>
    </source>
</evidence>
<proteinExistence type="predicted"/>
<dbReference type="PROSITE" id="PS51694">
    <property type="entry name" value="PEPTIDASE_M66"/>
    <property type="match status" value="1"/>
</dbReference>
<dbReference type="InterPro" id="IPR003961">
    <property type="entry name" value="FN3_dom"/>
</dbReference>